<sequence length="178" mass="18999">MALACFLTGSGVGSGVFARGDSASPDSGATTFLLVRHAERDTLLLGSDPPLSAAGLRRALTLVHALGDAGISAIYVTEFLRNRQTAMPLAARLGDSLRVLRGRNFAEQAWRLKAEHAGQTVLIVGHSDTIPQLIEALSGCKVPAFGRNEWDALYVVTVFKDRPAKVLLLRYGEPSSGR</sequence>
<name>A0A538SIA1_UNCEI</name>
<dbReference type="InterPro" id="IPR013078">
    <property type="entry name" value="His_Pase_superF_clade-1"/>
</dbReference>
<evidence type="ECO:0000313" key="1">
    <source>
        <dbReference type="EMBL" id="TMQ51095.1"/>
    </source>
</evidence>
<reference evidence="1 2" key="1">
    <citation type="journal article" date="2019" name="Nat. Microbiol.">
        <title>Mediterranean grassland soil C-N compound turnover is dependent on rainfall and depth, and is mediated by genomically divergent microorganisms.</title>
        <authorList>
            <person name="Diamond S."/>
            <person name="Andeer P.F."/>
            <person name="Li Z."/>
            <person name="Crits-Christoph A."/>
            <person name="Burstein D."/>
            <person name="Anantharaman K."/>
            <person name="Lane K.R."/>
            <person name="Thomas B.C."/>
            <person name="Pan C."/>
            <person name="Northen T.R."/>
            <person name="Banfield J.F."/>
        </authorList>
    </citation>
    <scope>NUCLEOTIDE SEQUENCE [LARGE SCALE GENOMIC DNA]</scope>
    <source>
        <strain evidence="1">WS_3</strain>
    </source>
</reference>
<dbReference type="AlphaFoldDB" id="A0A538SIA1"/>
<dbReference type="Gene3D" id="3.40.50.1240">
    <property type="entry name" value="Phosphoglycerate mutase-like"/>
    <property type="match status" value="1"/>
</dbReference>
<dbReference type="InterPro" id="IPR029033">
    <property type="entry name" value="His_PPase_superfam"/>
</dbReference>
<dbReference type="Proteomes" id="UP000320184">
    <property type="component" value="Unassembled WGS sequence"/>
</dbReference>
<accession>A0A538SIA1</accession>
<proteinExistence type="predicted"/>
<dbReference type="CDD" id="cd07067">
    <property type="entry name" value="HP_PGM_like"/>
    <property type="match status" value="1"/>
</dbReference>
<dbReference type="SUPFAM" id="SSF53254">
    <property type="entry name" value="Phosphoglycerate mutase-like"/>
    <property type="match status" value="1"/>
</dbReference>
<organism evidence="1 2">
    <name type="scientific">Eiseniibacteriota bacterium</name>
    <dbReference type="NCBI Taxonomy" id="2212470"/>
    <lineage>
        <taxon>Bacteria</taxon>
        <taxon>Candidatus Eiseniibacteriota</taxon>
    </lineage>
</organism>
<dbReference type="Pfam" id="PF00300">
    <property type="entry name" value="His_Phos_1"/>
    <property type="match status" value="1"/>
</dbReference>
<evidence type="ECO:0000313" key="2">
    <source>
        <dbReference type="Proteomes" id="UP000320184"/>
    </source>
</evidence>
<protein>
    <submittedName>
        <fullName evidence="1">Histidine phosphatase family protein</fullName>
    </submittedName>
</protein>
<gene>
    <name evidence="1" type="ORF">E6K73_06765</name>
</gene>
<comment type="caution">
    <text evidence="1">The sequence shown here is derived from an EMBL/GenBank/DDBJ whole genome shotgun (WGS) entry which is preliminary data.</text>
</comment>
<dbReference type="EMBL" id="VBOT01000081">
    <property type="protein sequence ID" value="TMQ51095.1"/>
    <property type="molecule type" value="Genomic_DNA"/>
</dbReference>